<keyword evidence="2" id="KW-1185">Reference proteome</keyword>
<name>A0ABD3FJK9_9STRA</name>
<organism evidence="1 2">
    <name type="scientific">Phytophthora oleae</name>
    <dbReference type="NCBI Taxonomy" id="2107226"/>
    <lineage>
        <taxon>Eukaryota</taxon>
        <taxon>Sar</taxon>
        <taxon>Stramenopiles</taxon>
        <taxon>Oomycota</taxon>
        <taxon>Peronosporomycetes</taxon>
        <taxon>Peronosporales</taxon>
        <taxon>Peronosporaceae</taxon>
        <taxon>Phytophthora</taxon>
    </lineage>
</organism>
<sequence>MEKANTFELRVVFDSGAYFAYQNPSDTICYQLAGCPGWEPAMSVVLAKPSRALAHRLLPEQGLHQQGR</sequence>
<dbReference type="AlphaFoldDB" id="A0ABD3FJK9"/>
<reference evidence="1 2" key="1">
    <citation type="submission" date="2024-09" db="EMBL/GenBank/DDBJ databases">
        <title>Genome sequencing and assembly of Phytophthora oleae, isolate VK10A, causative agent of rot of olive drupes.</title>
        <authorList>
            <person name="Conti Taguali S."/>
            <person name="Riolo M."/>
            <person name="La Spada F."/>
            <person name="Cacciola S.O."/>
            <person name="Dionisio G."/>
        </authorList>
    </citation>
    <scope>NUCLEOTIDE SEQUENCE [LARGE SCALE GENOMIC DNA]</scope>
    <source>
        <strain evidence="1 2">VK10A</strain>
    </source>
</reference>
<dbReference type="EMBL" id="JBIMZQ010000015">
    <property type="protein sequence ID" value="KAL3666958.1"/>
    <property type="molecule type" value="Genomic_DNA"/>
</dbReference>
<proteinExistence type="predicted"/>
<comment type="caution">
    <text evidence="1">The sequence shown here is derived from an EMBL/GenBank/DDBJ whole genome shotgun (WGS) entry which is preliminary data.</text>
</comment>
<gene>
    <name evidence="1" type="ORF">V7S43_007905</name>
</gene>
<accession>A0ABD3FJK9</accession>
<protein>
    <submittedName>
        <fullName evidence="1">Uncharacterized protein</fullName>
    </submittedName>
</protein>
<evidence type="ECO:0000313" key="1">
    <source>
        <dbReference type="EMBL" id="KAL3666958.1"/>
    </source>
</evidence>
<evidence type="ECO:0000313" key="2">
    <source>
        <dbReference type="Proteomes" id="UP001632037"/>
    </source>
</evidence>
<dbReference type="Proteomes" id="UP001632037">
    <property type="component" value="Unassembled WGS sequence"/>
</dbReference>